<accession>A0A518EX24</accession>
<keyword evidence="4 7" id="KW-0812">Transmembrane</keyword>
<evidence type="ECO:0000256" key="4">
    <source>
        <dbReference type="ARBA" id="ARBA00022692"/>
    </source>
</evidence>
<evidence type="ECO:0000256" key="1">
    <source>
        <dbReference type="ARBA" id="ARBA00007150"/>
    </source>
</evidence>
<dbReference type="GO" id="GO:0008961">
    <property type="term" value="F:phosphatidylglycerol-prolipoprotein diacylglyceryl transferase activity"/>
    <property type="evidence" value="ECO:0007669"/>
    <property type="project" value="InterPro"/>
</dbReference>
<name>A0A518EX24_9BACT</name>
<feature type="transmembrane region" description="Helical" evidence="7">
    <location>
        <begin position="61"/>
        <end position="86"/>
    </location>
</feature>
<protein>
    <submittedName>
        <fullName evidence="8">Prolipoprotein diacylglyceryl transferase</fullName>
        <ecNumber evidence="8">2.4.99.-</ecNumber>
    </submittedName>
</protein>
<evidence type="ECO:0000256" key="7">
    <source>
        <dbReference type="SAM" id="Phobius"/>
    </source>
</evidence>
<feature type="transmembrane region" description="Helical" evidence="7">
    <location>
        <begin position="270"/>
        <end position="289"/>
    </location>
</feature>
<comment type="similarity">
    <text evidence="1">Belongs to the Lgt family.</text>
</comment>
<keyword evidence="5 7" id="KW-1133">Transmembrane helix</keyword>
<dbReference type="InterPro" id="IPR001640">
    <property type="entry name" value="Lgt"/>
</dbReference>
<evidence type="ECO:0000256" key="2">
    <source>
        <dbReference type="ARBA" id="ARBA00022475"/>
    </source>
</evidence>
<evidence type="ECO:0000313" key="8">
    <source>
        <dbReference type="EMBL" id="QDV08643.1"/>
    </source>
</evidence>
<dbReference type="EC" id="2.4.99.-" evidence="8"/>
<sequence>MHPILFEIPGLGFPVRAFGLMVVLGFLLGSYLFGRLGQRHSRLEPSGLSGPALRDLQQTEAAGFASVPMWILVGILVGARAMYVIVEIFRKSETGQRYLDDPMTVFYYWEGGLVMYGGTFGGIALGLYAARKYRLWLPHALDLGLASGFVGLSVGRIGCLLVGDDFGKIVPESARDLPFPITVHVPEALPEGSLFGAENAGQVLWATQPWMSVNALLIGLLGIFLIKRRRYAGQVTLILLVLYSIGRFTIEKFRGDKIRGMWFDDSISTSQLVSLVLGSLSLVLLIAFAKRRDPERPTAG</sequence>
<dbReference type="AlphaFoldDB" id="A0A518EX24"/>
<gene>
    <name evidence="8" type="primary">lgt</name>
    <name evidence="8" type="ORF">Poly30_41960</name>
</gene>
<evidence type="ECO:0000256" key="3">
    <source>
        <dbReference type="ARBA" id="ARBA00022679"/>
    </source>
</evidence>
<keyword evidence="9" id="KW-1185">Reference proteome</keyword>
<dbReference type="GO" id="GO:0005886">
    <property type="term" value="C:plasma membrane"/>
    <property type="evidence" value="ECO:0007669"/>
    <property type="project" value="InterPro"/>
</dbReference>
<dbReference type="Proteomes" id="UP000320390">
    <property type="component" value="Chromosome"/>
</dbReference>
<evidence type="ECO:0000256" key="5">
    <source>
        <dbReference type="ARBA" id="ARBA00022989"/>
    </source>
</evidence>
<feature type="transmembrane region" description="Helical" evidence="7">
    <location>
        <begin position="231"/>
        <end position="250"/>
    </location>
</feature>
<dbReference type="PANTHER" id="PTHR30589:SF0">
    <property type="entry name" value="PHOSPHATIDYLGLYCEROL--PROLIPOPROTEIN DIACYLGLYCERYL TRANSFERASE"/>
    <property type="match status" value="1"/>
</dbReference>
<organism evidence="8 9">
    <name type="scientific">Saltatorellus ferox</name>
    <dbReference type="NCBI Taxonomy" id="2528018"/>
    <lineage>
        <taxon>Bacteria</taxon>
        <taxon>Pseudomonadati</taxon>
        <taxon>Planctomycetota</taxon>
        <taxon>Planctomycetia</taxon>
        <taxon>Planctomycetia incertae sedis</taxon>
        <taxon>Saltatorellus</taxon>
    </lineage>
</organism>
<dbReference type="GO" id="GO:0042158">
    <property type="term" value="P:lipoprotein biosynthetic process"/>
    <property type="evidence" value="ECO:0007669"/>
    <property type="project" value="InterPro"/>
</dbReference>
<dbReference type="EMBL" id="CP036434">
    <property type="protein sequence ID" value="QDV08643.1"/>
    <property type="molecule type" value="Genomic_DNA"/>
</dbReference>
<proteinExistence type="inferred from homology"/>
<keyword evidence="2" id="KW-1003">Cell membrane</keyword>
<keyword evidence="3 8" id="KW-0808">Transferase</keyword>
<keyword evidence="8" id="KW-0449">Lipoprotein</keyword>
<dbReference type="PANTHER" id="PTHR30589">
    <property type="entry name" value="PROLIPOPROTEIN DIACYLGLYCERYL TRANSFERASE"/>
    <property type="match status" value="1"/>
</dbReference>
<feature type="transmembrane region" description="Helical" evidence="7">
    <location>
        <begin position="106"/>
        <end position="128"/>
    </location>
</feature>
<evidence type="ECO:0000313" key="9">
    <source>
        <dbReference type="Proteomes" id="UP000320390"/>
    </source>
</evidence>
<reference evidence="8 9" key="1">
    <citation type="submission" date="2019-02" db="EMBL/GenBank/DDBJ databases">
        <title>Deep-cultivation of Planctomycetes and their phenomic and genomic characterization uncovers novel biology.</title>
        <authorList>
            <person name="Wiegand S."/>
            <person name="Jogler M."/>
            <person name="Boedeker C."/>
            <person name="Pinto D."/>
            <person name="Vollmers J."/>
            <person name="Rivas-Marin E."/>
            <person name="Kohn T."/>
            <person name="Peeters S.H."/>
            <person name="Heuer A."/>
            <person name="Rast P."/>
            <person name="Oberbeckmann S."/>
            <person name="Bunk B."/>
            <person name="Jeske O."/>
            <person name="Meyerdierks A."/>
            <person name="Storesund J.E."/>
            <person name="Kallscheuer N."/>
            <person name="Luecker S."/>
            <person name="Lage O.M."/>
            <person name="Pohl T."/>
            <person name="Merkel B.J."/>
            <person name="Hornburger P."/>
            <person name="Mueller R.-W."/>
            <person name="Bruemmer F."/>
            <person name="Labrenz M."/>
            <person name="Spormann A.M."/>
            <person name="Op den Camp H."/>
            <person name="Overmann J."/>
            <person name="Amann R."/>
            <person name="Jetten M.S.M."/>
            <person name="Mascher T."/>
            <person name="Medema M.H."/>
            <person name="Devos D.P."/>
            <person name="Kaster A.-K."/>
            <person name="Ovreas L."/>
            <person name="Rohde M."/>
            <person name="Galperin M.Y."/>
            <person name="Jogler C."/>
        </authorList>
    </citation>
    <scope>NUCLEOTIDE SEQUENCE [LARGE SCALE GENOMIC DNA]</scope>
    <source>
        <strain evidence="8 9">Poly30</strain>
    </source>
</reference>
<feature type="transmembrane region" description="Helical" evidence="7">
    <location>
        <begin position="209"/>
        <end position="226"/>
    </location>
</feature>
<keyword evidence="6 7" id="KW-0472">Membrane</keyword>
<evidence type="ECO:0000256" key="6">
    <source>
        <dbReference type="ARBA" id="ARBA00023136"/>
    </source>
</evidence>
<keyword evidence="8" id="KW-0328">Glycosyltransferase</keyword>
<dbReference type="Pfam" id="PF01790">
    <property type="entry name" value="LGT"/>
    <property type="match status" value="1"/>
</dbReference>
<feature type="transmembrane region" description="Helical" evidence="7">
    <location>
        <begin position="140"/>
        <end position="163"/>
    </location>
</feature>
<dbReference type="RefSeq" id="WP_419190425.1">
    <property type="nucleotide sequence ID" value="NZ_CP036434.1"/>
</dbReference>
<feature type="transmembrane region" description="Helical" evidence="7">
    <location>
        <begin position="13"/>
        <end position="33"/>
    </location>
</feature>